<comment type="catalytic activity">
    <reaction evidence="1">
        <text>ATP + protein L-histidine = ADP + protein N-phospho-L-histidine.</text>
        <dbReference type="EC" id="2.7.13.3"/>
    </reaction>
</comment>
<dbReference type="Proteomes" id="UP000321362">
    <property type="component" value="Chromosome"/>
</dbReference>
<dbReference type="InterPro" id="IPR000700">
    <property type="entry name" value="PAS-assoc_C"/>
</dbReference>
<dbReference type="Pfam" id="PF00989">
    <property type="entry name" value="PAS"/>
    <property type="match status" value="1"/>
</dbReference>
<dbReference type="RefSeq" id="WP_147060481.1">
    <property type="nucleotide sequence ID" value="NZ_CP042437.1"/>
</dbReference>
<feature type="transmembrane region" description="Helical" evidence="6">
    <location>
        <begin position="255"/>
        <end position="279"/>
    </location>
</feature>
<protein>
    <recommendedName>
        <fullName evidence="2">histidine kinase</fullName>
        <ecNumber evidence="2">2.7.13.3</ecNumber>
    </recommendedName>
</protein>
<feature type="transmembrane region" description="Helical" evidence="6">
    <location>
        <begin position="75"/>
        <end position="95"/>
    </location>
</feature>
<keyword evidence="6" id="KW-1133">Transmembrane helix</keyword>
<feature type="transmembrane region" description="Helical" evidence="6">
    <location>
        <begin position="42"/>
        <end position="63"/>
    </location>
</feature>
<dbReference type="PANTHER" id="PTHR43304">
    <property type="entry name" value="PHYTOCHROME-LIKE PROTEIN CPH1"/>
    <property type="match status" value="1"/>
</dbReference>
<dbReference type="EMBL" id="CP042437">
    <property type="protein sequence ID" value="QEC80179.1"/>
    <property type="molecule type" value="Genomic_DNA"/>
</dbReference>
<dbReference type="Gene3D" id="3.30.450.20">
    <property type="entry name" value="PAS domain"/>
    <property type="match status" value="4"/>
</dbReference>
<dbReference type="InterPro" id="IPR013767">
    <property type="entry name" value="PAS_fold"/>
</dbReference>
<feature type="transmembrane region" description="Helical" evidence="6">
    <location>
        <begin position="9"/>
        <end position="30"/>
    </location>
</feature>
<proteinExistence type="predicted"/>
<dbReference type="OrthoDB" id="9759607at2"/>
<gene>
    <name evidence="9" type="ORF">FSB76_31040</name>
</gene>
<dbReference type="InterPro" id="IPR000014">
    <property type="entry name" value="PAS"/>
</dbReference>
<dbReference type="GO" id="GO:0004673">
    <property type="term" value="F:protein histidine kinase activity"/>
    <property type="evidence" value="ECO:0007669"/>
    <property type="project" value="UniProtKB-EC"/>
</dbReference>
<dbReference type="NCBIfam" id="TIGR00229">
    <property type="entry name" value="sensory_box"/>
    <property type="match status" value="4"/>
</dbReference>
<keyword evidence="10" id="KW-1185">Reference proteome</keyword>
<dbReference type="KEGG" id="mgk:FSB76_31040"/>
<dbReference type="PANTHER" id="PTHR43304:SF1">
    <property type="entry name" value="PAC DOMAIN-CONTAINING PROTEIN"/>
    <property type="match status" value="1"/>
</dbReference>
<organism evidence="9 10">
    <name type="scientific">Mucilaginibacter ginsenosidivorax</name>
    <dbReference type="NCBI Taxonomy" id="862126"/>
    <lineage>
        <taxon>Bacteria</taxon>
        <taxon>Pseudomonadati</taxon>
        <taxon>Bacteroidota</taxon>
        <taxon>Sphingobacteriia</taxon>
        <taxon>Sphingobacteriales</taxon>
        <taxon>Sphingobacteriaceae</taxon>
        <taxon>Mucilaginibacter</taxon>
    </lineage>
</organism>
<evidence type="ECO:0000313" key="9">
    <source>
        <dbReference type="EMBL" id="QEC80179.1"/>
    </source>
</evidence>
<keyword evidence="4" id="KW-0808">Transferase</keyword>
<evidence type="ECO:0000259" key="7">
    <source>
        <dbReference type="PROSITE" id="PS50112"/>
    </source>
</evidence>
<accession>A0A5B8W9D4</accession>
<evidence type="ECO:0000256" key="1">
    <source>
        <dbReference type="ARBA" id="ARBA00000085"/>
    </source>
</evidence>
<feature type="transmembrane region" description="Helical" evidence="6">
    <location>
        <begin position="186"/>
        <end position="206"/>
    </location>
</feature>
<feature type="domain" description="PAS" evidence="7">
    <location>
        <begin position="566"/>
        <end position="637"/>
    </location>
</feature>
<dbReference type="Pfam" id="PF08448">
    <property type="entry name" value="PAS_4"/>
    <property type="match status" value="1"/>
</dbReference>
<name>A0A5B8W9D4_9SPHI</name>
<dbReference type="PROSITE" id="PS50113">
    <property type="entry name" value="PAC"/>
    <property type="match status" value="2"/>
</dbReference>
<dbReference type="InterPro" id="IPR052162">
    <property type="entry name" value="Sensor_kinase/Photoreceptor"/>
</dbReference>
<dbReference type="SUPFAM" id="SSF55785">
    <property type="entry name" value="PYP-like sensor domain (PAS domain)"/>
    <property type="match status" value="4"/>
</dbReference>
<evidence type="ECO:0000256" key="6">
    <source>
        <dbReference type="SAM" id="Phobius"/>
    </source>
</evidence>
<feature type="transmembrane region" description="Helical" evidence="6">
    <location>
        <begin position="227"/>
        <end position="243"/>
    </location>
</feature>
<evidence type="ECO:0000256" key="4">
    <source>
        <dbReference type="ARBA" id="ARBA00022679"/>
    </source>
</evidence>
<dbReference type="CDD" id="cd00130">
    <property type="entry name" value="PAS"/>
    <property type="match status" value="4"/>
</dbReference>
<keyword evidence="6" id="KW-0812">Transmembrane</keyword>
<feature type="domain" description="PAS" evidence="7">
    <location>
        <begin position="461"/>
        <end position="511"/>
    </location>
</feature>
<evidence type="ECO:0000313" key="10">
    <source>
        <dbReference type="Proteomes" id="UP000321362"/>
    </source>
</evidence>
<dbReference type="InterPro" id="IPR035965">
    <property type="entry name" value="PAS-like_dom_sf"/>
</dbReference>
<evidence type="ECO:0000256" key="3">
    <source>
        <dbReference type="ARBA" id="ARBA00022553"/>
    </source>
</evidence>
<dbReference type="InterPro" id="IPR013656">
    <property type="entry name" value="PAS_4"/>
</dbReference>
<sequence length="889" mass="100808">MYHPQKSRFITLVSLFTILAGVLVVCGWLLNIDALKTLVPQYVAVKFSTALCLSFLGLATLLLQQPPKKHVSPVVIALSLIVALIGLFGLLQYLLQFHIATDKLFVKGNDIITGANYTYNSYTTINSSICTLLLGFAFLLIVTKRRKMQLMGQYMLHAVTLISTVAIIGYLYGLSLFYNFSYVSSMPVPTALLFFGISIAASLLHPQYGLTNLFTGNRVGNQMARKLFLPLELIFIVLGFLRFKTQYNHLVTLEVSIYMLTLIMLGICLTVVAVTAIWLNRIDEKRSAAENEVISINSSLEKRVAERSVELTALVDKLGESERRYRLLIEHASDAIYVLNFENNFTEVNASMCKMTGYAREELLQLNLINLLEPEHLKADPIILRPDELTEATIKERRFLKKDGTVFDVEVNVKKFSDDRILVIARDITARKAMETELRLAELKFRTLAEKSMVGIYIIQKGRFTYVNPRFAQVFGYSQDELVNAPSAAMVVSEQHRDIAIEHIRARLEGEIDSIDYEAIGQRADGSLNWVEFYGNMVTINGEPTIIGSMIDITERKEAEELLRQSELKYKLLFDSNPLPMWMISKDDLSIIAANKAASRHYGYTIDEFLQMNARDIRIEEDWSALVDSFNKNTSDSGDQGIFKHQKKDGSVINVQIITQDIVFNGRPVRLSLANDITEKIKSEELLRKSEANLQTILNTTDSAYALFDKNLRVLAYNTMAARLVKTQYAIGQEEAHLPPDYFPIERFPQFEKFAGQVLTGHHVNYEIDYRQPNGDMTWYHVRLLPIIDSNDLILGLMISLYDITERKNAESDLKAAYERIHDQINRIKTMAWKQSHFMRSPVANLKGLAAMLKDDPGDATALSYIMVELDRLDTVIIEMANDAAIHED</sequence>
<evidence type="ECO:0000259" key="8">
    <source>
        <dbReference type="PROSITE" id="PS50113"/>
    </source>
</evidence>
<dbReference type="GO" id="GO:0006355">
    <property type="term" value="P:regulation of DNA-templated transcription"/>
    <property type="evidence" value="ECO:0007669"/>
    <property type="project" value="InterPro"/>
</dbReference>
<evidence type="ECO:0000256" key="5">
    <source>
        <dbReference type="ARBA" id="ARBA00022777"/>
    </source>
</evidence>
<feature type="domain" description="PAC" evidence="8">
    <location>
        <begin position="513"/>
        <end position="565"/>
    </location>
</feature>
<dbReference type="PROSITE" id="PS50112">
    <property type="entry name" value="PAS"/>
    <property type="match status" value="3"/>
</dbReference>
<feature type="domain" description="PAS" evidence="7">
    <location>
        <begin position="321"/>
        <end position="375"/>
    </location>
</feature>
<keyword evidence="6" id="KW-0472">Membrane</keyword>
<feature type="transmembrane region" description="Helical" evidence="6">
    <location>
        <begin position="125"/>
        <end position="142"/>
    </location>
</feature>
<keyword evidence="3" id="KW-0597">Phosphoprotein</keyword>
<dbReference type="EC" id="2.7.13.3" evidence="2"/>
<reference evidence="9 10" key="1">
    <citation type="journal article" date="2013" name="J. Microbiol.">
        <title>Mucilaginibacter ginsenosidivorax sp. nov., with ginsenoside converting activity isolated from sediment.</title>
        <authorList>
            <person name="Kim J.K."/>
            <person name="Choi T.E."/>
            <person name="Liu Q.M."/>
            <person name="Park H.Y."/>
            <person name="Yi T.H."/>
            <person name="Yoon M.H."/>
            <person name="Kim S.C."/>
            <person name="Im W.T."/>
        </authorList>
    </citation>
    <scope>NUCLEOTIDE SEQUENCE [LARGE SCALE GENOMIC DNA]</scope>
    <source>
        <strain evidence="9 10">KHI28</strain>
    </source>
</reference>
<dbReference type="InterPro" id="IPR001610">
    <property type="entry name" value="PAC"/>
</dbReference>
<dbReference type="AlphaFoldDB" id="A0A5B8W9D4"/>
<evidence type="ECO:0000256" key="2">
    <source>
        <dbReference type="ARBA" id="ARBA00012438"/>
    </source>
</evidence>
<feature type="transmembrane region" description="Helical" evidence="6">
    <location>
        <begin position="154"/>
        <end position="174"/>
    </location>
</feature>
<dbReference type="Pfam" id="PF13426">
    <property type="entry name" value="PAS_9"/>
    <property type="match status" value="2"/>
</dbReference>
<dbReference type="SMART" id="SM00086">
    <property type="entry name" value="PAC"/>
    <property type="match status" value="4"/>
</dbReference>
<feature type="domain" description="PAC" evidence="8">
    <location>
        <begin position="764"/>
        <end position="816"/>
    </location>
</feature>
<dbReference type="SMART" id="SM00091">
    <property type="entry name" value="PAS"/>
    <property type="match status" value="4"/>
</dbReference>
<keyword evidence="5" id="KW-0418">Kinase</keyword>